<feature type="domain" description="Glycosyl hydrolase family 31 C-terminal" evidence="7">
    <location>
        <begin position="434"/>
        <end position="521"/>
    </location>
</feature>
<sequence>TQIKEWFTCFKYGHMSADSEQHSGRIGRPYMPPYWGLGFHLCRYGYNSLNNTKQVWSRDVQWNDLDYMNESNDFTYDKEKFKNLPEFMEELHKLGMHYIPLIDPGVSGSEKPGTYPPYDEGLQRDIFIKNSTGLPFVGKVWNRVSTVWPDFTHPRTVDYWLWQLKRLHHEFPFNGAWIVRGGQTTSLADFLYFAIEVSCVLFAWETKNHPDKVREVRCRTLDFRIFPRFPHEANSPLDDAGSSTGCPDNSLEHPPYVPAGVDGGKLLYRTVCMSSTQYAGHHYDVHNLYGFTEAIVTSFALAEIRGKHPFVISCSTFAGHGQYAGHWSGDISSSWYDMKKTIPQLLNFNLFGIPLMGADICGFNGNTTQALCQCWSQLGAFYPFSRNHNTDDGILKDPVALGPAVVQSARKSLLVRYLLLPYLYTLFWKAHADGDTVVRPLFFEFPSDVHTYDVDEQFLWGSAFMIVPVLEEGKTDVSAYLPNAVWYDFYTLAVVPASGVQHTLLAPLDTIPILLRGASVIPTQTPNVTTTER</sequence>
<dbReference type="InterPro" id="IPR000322">
    <property type="entry name" value="Glyco_hydro_31_TIM"/>
</dbReference>
<dbReference type="Pfam" id="PF01055">
    <property type="entry name" value="Glyco_hydro_31_2nd"/>
    <property type="match status" value="1"/>
</dbReference>
<dbReference type="STRING" id="105785.A0A2J7Q1M9"/>
<dbReference type="InterPro" id="IPR013780">
    <property type="entry name" value="Glyco_hydro_b"/>
</dbReference>
<dbReference type="PANTHER" id="PTHR22762">
    <property type="entry name" value="ALPHA-GLUCOSIDASE"/>
    <property type="match status" value="1"/>
</dbReference>
<comment type="caution">
    <text evidence="8">The sequence shown here is derived from an EMBL/GenBank/DDBJ whole genome shotgun (WGS) entry which is preliminary data.</text>
</comment>
<name>A0A2J7Q1M9_9NEOP</name>
<dbReference type="Gene3D" id="3.20.20.80">
    <property type="entry name" value="Glycosidases"/>
    <property type="match status" value="2"/>
</dbReference>
<dbReference type="InParanoid" id="A0A2J7Q1M9"/>
<evidence type="ECO:0000256" key="2">
    <source>
        <dbReference type="ARBA" id="ARBA00022801"/>
    </source>
</evidence>
<proteinExistence type="inferred from homology"/>
<evidence type="ECO:0008006" key="10">
    <source>
        <dbReference type="Google" id="ProtNLM"/>
    </source>
</evidence>
<evidence type="ECO:0000259" key="6">
    <source>
        <dbReference type="Pfam" id="PF01055"/>
    </source>
</evidence>
<dbReference type="SUPFAM" id="SSF51445">
    <property type="entry name" value="(Trans)glycosidases"/>
    <property type="match status" value="1"/>
</dbReference>
<evidence type="ECO:0000313" key="8">
    <source>
        <dbReference type="EMBL" id="PNF22493.1"/>
    </source>
</evidence>
<evidence type="ECO:0000256" key="5">
    <source>
        <dbReference type="RuleBase" id="RU361185"/>
    </source>
</evidence>
<keyword evidence="3" id="KW-0325">Glycoprotein</keyword>
<dbReference type="OrthoDB" id="1334205at2759"/>
<dbReference type="PANTHER" id="PTHR22762:SF131">
    <property type="entry name" value="GLYCOSIDE HYDROLASE FAMILY 31 N-TERMINAL DOMAIN-CONTAINING PROTEIN"/>
    <property type="match status" value="1"/>
</dbReference>
<keyword evidence="2 5" id="KW-0378">Hydrolase</keyword>
<comment type="similarity">
    <text evidence="1 5">Belongs to the glycosyl hydrolase 31 family.</text>
</comment>
<dbReference type="SUPFAM" id="SSF51011">
    <property type="entry name" value="Glycosyl hydrolase domain"/>
    <property type="match status" value="1"/>
</dbReference>
<dbReference type="EMBL" id="NEVH01019394">
    <property type="protein sequence ID" value="PNF22493.1"/>
    <property type="molecule type" value="Genomic_DNA"/>
</dbReference>
<evidence type="ECO:0000256" key="1">
    <source>
        <dbReference type="ARBA" id="ARBA00007806"/>
    </source>
</evidence>
<gene>
    <name evidence="8" type="ORF">B7P43_G14847</name>
</gene>
<keyword evidence="9" id="KW-1185">Reference proteome</keyword>
<dbReference type="GO" id="GO:0004558">
    <property type="term" value="F:alpha-1,4-glucosidase activity"/>
    <property type="evidence" value="ECO:0007669"/>
    <property type="project" value="TreeGrafter"/>
</dbReference>
<dbReference type="CDD" id="cd06602">
    <property type="entry name" value="GH31_MGAM_SI_GAA"/>
    <property type="match status" value="1"/>
</dbReference>
<dbReference type="Pfam" id="PF21365">
    <property type="entry name" value="Glyco_hydro_31_3rd"/>
    <property type="match status" value="1"/>
</dbReference>
<dbReference type="InterPro" id="IPR017853">
    <property type="entry name" value="GH"/>
</dbReference>
<keyword evidence="4 5" id="KW-0326">Glycosidase</keyword>
<evidence type="ECO:0000313" key="9">
    <source>
        <dbReference type="Proteomes" id="UP000235965"/>
    </source>
</evidence>
<accession>A0A2J7Q1M9</accession>
<protein>
    <recommendedName>
        <fullName evidence="10">Lysosomal alpha-glucosidase</fullName>
    </recommendedName>
</protein>
<dbReference type="GO" id="GO:0005975">
    <property type="term" value="P:carbohydrate metabolic process"/>
    <property type="evidence" value="ECO:0007669"/>
    <property type="project" value="InterPro"/>
</dbReference>
<reference evidence="8 9" key="1">
    <citation type="submission" date="2017-12" db="EMBL/GenBank/DDBJ databases">
        <title>Hemimetabolous genomes reveal molecular basis of termite eusociality.</title>
        <authorList>
            <person name="Harrison M.C."/>
            <person name="Jongepier E."/>
            <person name="Robertson H.M."/>
            <person name="Arning N."/>
            <person name="Bitard-Feildel T."/>
            <person name="Chao H."/>
            <person name="Childers C.P."/>
            <person name="Dinh H."/>
            <person name="Doddapaneni H."/>
            <person name="Dugan S."/>
            <person name="Gowin J."/>
            <person name="Greiner C."/>
            <person name="Han Y."/>
            <person name="Hu H."/>
            <person name="Hughes D.S.T."/>
            <person name="Huylmans A.-K."/>
            <person name="Kemena C."/>
            <person name="Kremer L.P.M."/>
            <person name="Lee S.L."/>
            <person name="Lopez-Ezquerra A."/>
            <person name="Mallet L."/>
            <person name="Monroy-Kuhn J.M."/>
            <person name="Moser A."/>
            <person name="Murali S.C."/>
            <person name="Muzny D.M."/>
            <person name="Otani S."/>
            <person name="Piulachs M.-D."/>
            <person name="Poelchau M."/>
            <person name="Qu J."/>
            <person name="Schaub F."/>
            <person name="Wada-Katsumata A."/>
            <person name="Worley K.C."/>
            <person name="Xie Q."/>
            <person name="Ylla G."/>
            <person name="Poulsen M."/>
            <person name="Gibbs R.A."/>
            <person name="Schal C."/>
            <person name="Richards S."/>
            <person name="Belles X."/>
            <person name="Korb J."/>
            <person name="Bornberg-Bauer E."/>
        </authorList>
    </citation>
    <scope>NUCLEOTIDE SEQUENCE [LARGE SCALE GENOMIC DNA]</scope>
    <source>
        <tissue evidence="8">Whole body</tissue>
    </source>
</reference>
<evidence type="ECO:0000256" key="3">
    <source>
        <dbReference type="ARBA" id="ARBA00023180"/>
    </source>
</evidence>
<feature type="domain" description="Glycoside hydrolase family 31 TIM barrel" evidence="6">
    <location>
        <begin position="29"/>
        <end position="426"/>
    </location>
</feature>
<organism evidence="8 9">
    <name type="scientific">Cryptotermes secundus</name>
    <dbReference type="NCBI Taxonomy" id="105785"/>
    <lineage>
        <taxon>Eukaryota</taxon>
        <taxon>Metazoa</taxon>
        <taxon>Ecdysozoa</taxon>
        <taxon>Arthropoda</taxon>
        <taxon>Hexapoda</taxon>
        <taxon>Insecta</taxon>
        <taxon>Pterygota</taxon>
        <taxon>Neoptera</taxon>
        <taxon>Polyneoptera</taxon>
        <taxon>Dictyoptera</taxon>
        <taxon>Blattodea</taxon>
        <taxon>Blattoidea</taxon>
        <taxon>Termitoidae</taxon>
        <taxon>Kalotermitidae</taxon>
        <taxon>Cryptotermitinae</taxon>
        <taxon>Cryptotermes</taxon>
    </lineage>
</organism>
<evidence type="ECO:0000256" key="4">
    <source>
        <dbReference type="ARBA" id="ARBA00023295"/>
    </source>
</evidence>
<dbReference type="Proteomes" id="UP000235965">
    <property type="component" value="Unassembled WGS sequence"/>
</dbReference>
<dbReference type="FunFam" id="2.60.40.1180:FF:000001">
    <property type="entry name" value="Maltase-glucoamylase, intestinal"/>
    <property type="match status" value="1"/>
</dbReference>
<feature type="non-terminal residue" evidence="8">
    <location>
        <position position="1"/>
    </location>
</feature>
<evidence type="ECO:0000259" key="7">
    <source>
        <dbReference type="Pfam" id="PF21365"/>
    </source>
</evidence>
<dbReference type="InterPro" id="IPR048395">
    <property type="entry name" value="Glyco_hydro_31_C"/>
</dbReference>
<dbReference type="AlphaFoldDB" id="A0A2J7Q1M9"/>
<dbReference type="Gene3D" id="2.60.40.1180">
    <property type="entry name" value="Golgi alpha-mannosidase II"/>
    <property type="match status" value="1"/>
</dbReference>